<evidence type="ECO:0000313" key="2">
    <source>
        <dbReference type="Proteomes" id="UP000749040"/>
    </source>
</evidence>
<name>A0ABS2TQM9_9ACTN</name>
<evidence type="ECO:0000313" key="1">
    <source>
        <dbReference type="EMBL" id="MBM9504821.1"/>
    </source>
</evidence>
<dbReference type="RefSeq" id="WP_205356665.1">
    <property type="nucleotide sequence ID" value="NZ_JADKYB010000004.1"/>
</dbReference>
<organism evidence="1 2">
    <name type="scientific">Actinacidiphila acididurans</name>
    <dbReference type="NCBI Taxonomy" id="2784346"/>
    <lineage>
        <taxon>Bacteria</taxon>
        <taxon>Bacillati</taxon>
        <taxon>Actinomycetota</taxon>
        <taxon>Actinomycetes</taxon>
        <taxon>Kitasatosporales</taxon>
        <taxon>Streptomycetaceae</taxon>
        <taxon>Actinacidiphila</taxon>
    </lineage>
</organism>
<protein>
    <recommendedName>
        <fullName evidence="3">DUF3307 domain-containing protein</fullName>
    </recommendedName>
</protein>
<proteinExistence type="predicted"/>
<evidence type="ECO:0008006" key="3">
    <source>
        <dbReference type="Google" id="ProtNLM"/>
    </source>
</evidence>
<gene>
    <name evidence="1" type="ORF">ITX44_09775</name>
</gene>
<dbReference type="EMBL" id="JADKYB010000004">
    <property type="protein sequence ID" value="MBM9504821.1"/>
    <property type="molecule type" value="Genomic_DNA"/>
</dbReference>
<keyword evidence="2" id="KW-1185">Reference proteome</keyword>
<accession>A0ABS2TQM9</accession>
<sequence>MTSPAARFAAVYAALTASHEVADYWVQNDAQATAKGQAGRDGVTACVKHVVTYTAVQALALTVTSRTLNLRLTPGRAALALTVSAVTHYVADRQSGHWGDEQPRGIVRLAAIPAKEWLRRDPGAGPLLDQSWHKGWIAGAALLAAGGAR</sequence>
<reference evidence="1 2" key="1">
    <citation type="submission" date="2021-01" db="EMBL/GenBank/DDBJ databases">
        <title>Streptomyces acididurans sp. nov., isolated from a peat swamp forest soil.</title>
        <authorList>
            <person name="Chantavorakit T."/>
            <person name="Duangmal K."/>
        </authorList>
    </citation>
    <scope>NUCLEOTIDE SEQUENCE [LARGE SCALE GENOMIC DNA]</scope>
    <source>
        <strain evidence="1 2">KK5PA1</strain>
    </source>
</reference>
<comment type="caution">
    <text evidence="1">The sequence shown here is derived from an EMBL/GenBank/DDBJ whole genome shotgun (WGS) entry which is preliminary data.</text>
</comment>
<dbReference type="Proteomes" id="UP000749040">
    <property type="component" value="Unassembled WGS sequence"/>
</dbReference>